<dbReference type="Gene3D" id="1.10.287.310">
    <property type="match status" value="1"/>
</dbReference>
<name>A0A1Z1M6I1_BOSMO</name>
<dbReference type="HAMAP" id="MF_00374">
    <property type="entry name" value="Ribosomal_uL29"/>
    <property type="match status" value="1"/>
</dbReference>
<evidence type="ECO:0000313" key="5">
    <source>
        <dbReference type="EMBL" id="ARW61707.1"/>
    </source>
</evidence>
<evidence type="ECO:0000256" key="3">
    <source>
        <dbReference type="ARBA" id="ARBA00023274"/>
    </source>
</evidence>
<dbReference type="EMBL" id="MF101419">
    <property type="protein sequence ID" value="ARW61707.1"/>
    <property type="molecule type" value="Genomic_DNA"/>
</dbReference>
<dbReference type="InterPro" id="IPR001854">
    <property type="entry name" value="Ribosomal_uL29"/>
</dbReference>
<dbReference type="GO" id="GO:0005840">
    <property type="term" value="C:ribosome"/>
    <property type="evidence" value="ECO:0007669"/>
    <property type="project" value="UniProtKB-KW"/>
</dbReference>
<dbReference type="NCBIfam" id="TIGR00012">
    <property type="entry name" value="L29"/>
    <property type="match status" value="1"/>
</dbReference>
<dbReference type="GO" id="GO:0009507">
    <property type="term" value="C:chloroplast"/>
    <property type="evidence" value="ECO:0007669"/>
    <property type="project" value="UniProtKB-SubCell"/>
</dbReference>
<reference evidence="5" key="1">
    <citation type="journal article" date="2017" name="J. Phycol.">
        <title>Analysis of chloroplast genomes and a supermatrix inform reclassification of the Rhodomelaceae (Rhodophyta).</title>
        <authorList>
            <person name="Diaz-Tapia P."/>
            <person name="Maggs C.A."/>
            <person name="West J.A."/>
            <person name="Verbruggen H."/>
        </authorList>
    </citation>
    <scope>NUCLEOTIDE SEQUENCE</scope>
    <source>
        <strain evidence="5">JW3660</strain>
    </source>
</reference>
<proteinExistence type="inferred from homology"/>
<accession>A0A1Z1M6I1</accession>
<dbReference type="AlphaFoldDB" id="A0A1Z1M6I1"/>
<evidence type="ECO:0000256" key="4">
    <source>
        <dbReference type="HAMAP-Rule" id="MF_00374"/>
    </source>
</evidence>
<keyword evidence="2 4" id="KW-0689">Ribosomal protein</keyword>
<keyword evidence="5" id="KW-0150">Chloroplast</keyword>
<dbReference type="RefSeq" id="YP_009393145.1">
    <property type="nucleotide sequence ID" value="NC_035266.1"/>
</dbReference>
<comment type="subcellular location">
    <subcellularLocation>
        <location evidence="4">Plastid</location>
        <location evidence="4">Chloroplast</location>
    </subcellularLocation>
</comment>
<geneLocation type="chloroplast" evidence="5"/>
<protein>
    <recommendedName>
        <fullName evidence="4">Large ribosomal subunit protein uL29c</fullName>
    </recommendedName>
</protein>
<dbReference type="Pfam" id="PF00831">
    <property type="entry name" value="Ribosomal_L29"/>
    <property type="match status" value="1"/>
</dbReference>
<keyword evidence="5" id="KW-0934">Plastid</keyword>
<keyword evidence="3 4" id="KW-0687">Ribonucleoprotein</keyword>
<dbReference type="GeneID" id="33354791"/>
<dbReference type="GO" id="GO:0006412">
    <property type="term" value="P:translation"/>
    <property type="evidence" value="ECO:0007669"/>
    <property type="project" value="UniProtKB-UniRule"/>
</dbReference>
<gene>
    <name evidence="4 5" type="primary">rpl29</name>
</gene>
<organism evidence="5">
    <name type="scientific">Bostrychia moritziana</name>
    <name type="common">Red alga</name>
    <name type="synonym">Polysiphonia moritziana</name>
    <dbReference type="NCBI Taxonomy" id="103713"/>
    <lineage>
        <taxon>Eukaryota</taxon>
        <taxon>Rhodophyta</taxon>
        <taxon>Florideophyceae</taxon>
        <taxon>Rhodymeniophycidae</taxon>
        <taxon>Ceramiales</taxon>
        <taxon>Rhodomelaceae</taxon>
        <taxon>Bostrychia</taxon>
    </lineage>
</organism>
<evidence type="ECO:0000256" key="1">
    <source>
        <dbReference type="ARBA" id="ARBA00009254"/>
    </source>
</evidence>
<sequence>MISKLKITKELTNLNSDEINNKIIELKKELIILKVKKTTKQTVKPHIIKKIKYKISQMLKFKQIINK</sequence>
<dbReference type="GO" id="GO:1990904">
    <property type="term" value="C:ribonucleoprotein complex"/>
    <property type="evidence" value="ECO:0007669"/>
    <property type="project" value="UniProtKB-KW"/>
</dbReference>
<comment type="similarity">
    <text evidence="1 4">Belongs to the universal ribosomal protein uL29 family.</text>
</comment>
<evidence type="ECO:0000256" key="2">
    <source>
        <dbReference type="ARBA" id="ARBA00022980"/>
    </source>
</evidence>
<dbReference type="InterPro" id="IPR036049">
    <property type="entry name" value="Ribosomal_uL29_sf"/>
</dbReference>
<dbReference type="SUPFAM" id="SSF46561">
    <property type="entry name" value="Ribosomal protein L29 (L29p)"/>
    <property type="match status" value="1"/>
</dbReference>
<dbReference type="GO" id="GO:0003735">
    <property type="term" value="F:structural constituent of ribosome"/>
    <property type="evidence" value="ECO:0007669"/>
    <property type="project" value="InterPro"/>
</dbReference>